<dbReference type="Proteomes" id="UP000181899">
    <property type="component" value="Unassembled WGS sequence"/>
</dbReference>
<dbReference type="CDD" id="cd00093">
    <property type="entry name" value="HTH_XRE"/>
    <property type="match status" value="1"/>
</dbReference>
<sequence>MKKNAGRSIRKNWGENKMARVGEELKKNRLDANMTLKQVAKKLGVSESFVNEVEQGRKVVNEDLLKRFSKVFDKNISTMGLGSLEEAAQTESVARTKEIIKKEVYVAPKTPVNELWNQAFGENIKNVPVFEESMKSPISHKGYVVESKKIEGFPMDKVLLVKSGSEDLKGYGIRKGDLLFGVEAKDIQGTSFMLVSVQGKNLLRRVKNLNNGSVELQSFREKEEVRKVPVKDVLPLVKFHKLERAL</sequence>
<evidence type="ECO:0000313" key="4">
    <source>
        <dbReference type="Proteomes" id="UP000181899"/>
    </source>
</evidence>
<evidence type="ECO:0000259" key="2">
    <source>
        <dbReference type="PROSITE" id="PS50943"/>
    </source>
</evidence>
<reference evidence="3 4" key="1">
    <citation type="submission" date="2016-10" db="EMBL/GenBank/DDBJ databases">
        <authorList>
            <person name="de Groot N.N."/>
        </authorList>
    </citation>
    <scope>NUCLEOTIDE SEQUENCE [LARGE SCALE GENOMIC DNA]</scope>
    <source>
        <strain evidence="3 4">ML2</strain>
    </source>
</reference>
<dbReference type="eggNOG" id="COG1813">
    <property type="taxonomic scope" value="Bacteria"/>
</dbReference>
<dbReference type="SMART" id="SM00530">
    <property type="entry name" value="HTH_XRE"/>
    <property type="match status" value="1"/>
</dbReference>
<dbReference type="GO" id="GO:0003677">
    <property type="term" value="F:DNA binding"/>
    <property type="evidence" value="ECO:0007669"/>
    <property type="project" value="UniProtKB-KW"/>
</dbReference>
<feature type="domain" description="HTH cro/C1-type" evidence="2">
    <location>
        <begin position="25"/>
        <end position="79"/>
    </location>
</feature>
<dbReference type="InterPro" id="IPR010982">
    <property type="entry name" value="Lambda_DNA-bd_dom_sf"/>
</dbReference>
<dbReference type="EMBL" id="FOVK01000003">
    <property type="protein sequence ID" value="SFN62512.1"/>
    <property type="molecule type" value="Genomic_DNA"/>
</dbReference>
<dbReference type="AlphaFoldDB" id="A0A1I5AJF7"/>
<name>A0A1I5AJF7_9CLOT</name>
<dbReference type="Pfam" id="PF01381">
    <property type="entry name" value="HTH_3"/>
    <property type="match status" value="1"/>
</dbReference>
<evidence type="ECO:0000256" key="1">
    <source>
        <dbReference type="ARBA" id="ARBA00023125"/>
    </source>
</evidence>
<keyword evidence="1" id="KW-0238">DNA-binding</keyword>
<dbReference type="PROSITE" id="PS50044">
    <property type="entry name" value="SIGMA54_3"/>
    <property type="match status" value="1"/>
</dbReference>
<evidence type="ECO:0000313" key="3">
    <source>
        <dbReference type="EMBL" id="SFN62512.1"/>
    </source>
</evidence>
<gene>
    <name evidence="3" type="ORF">SAMN04488695_10352</name>
</gene>
<dbReference type="PANTHER" id="PTHR46558">
    <property type="entry name" value="TRACRIPTIONAL REGULATORY PROTEIN-RELATED-RELATED"/>
    <property type="match status" value="1"/>
</dbReference>
<dbReference type="PROSITE" id="PS50943">
    <property type="entry name" value="HTH_CROC1"/>
    <property type="match status" value="1"/>
</dbReference>
<protein>
    <submittedName>
        <fullName evidence="3">Helix-turn-helix</fullName>
    </submittedName>
</protein>
<dbReference type="STRING" id="398199.SAMN05421804_103200"/>
<dbReference type="Gene3D" id="1.10.260.40">
    <property type="entry name" value="lambda repressor-like DNA-binding domains"/>
    <property type="match status" value="1"/>
</dbReference>
<dbReference type="InterPro" id="IPR001387">
    <property type="entry name" value="Cro/C1-type_HTH"/>
</dbReference>
<dbReference type="SUPFAM" id="SSF47413">
    <property type="entry name" value="lambda repressor-like DNA-binding domains"/>
    <property type="match status" value="1"/>
</dbReference>
<accession>A0A1I5AJF7</accession>
<dbReference type="PANTHER" id="PTHR46558:SF3">
    <property type="entry name" value="TRANSCRIPTIONAL REGULATOR"/>
    <property type="match status" value="1"/>
</dbReference>
<organism evidence="3 4">
    <name type="scientific">Proteiniclasticum ruminis</name>
    <dbReference type="NCBI Taxonomy" id="398199"/>
    <lineage>
        <taxon>Bacteria</taxon>
        <taxon>Bacillati</taxon>
        <taxon>Bacillota</taxon>
        <taxon>Clostridia</taxon>
        <taxon>Eubacteriales</taxon>
        <taxon>Clostridiaceae</taxon>
        <taxon>Proteiniclasticum</taxon>
    </lineage>
</organism>
<proteinExistence type="predicted"/>
<keyword evidence="4" id="KW-1185">Reference proteome</keyword>